<keyword evidence="2" id="KW-1185">Reference proteome</keyword>
<dbReference type="EMBL" id="PIPV01000022">
    <property type="protein sequence ID" value="RUO48898.1"/>
    <property type="molecule type" value="Genomic_DNA"/>
</dbReference>
<accession>A0A432XJK3</accession>
<evidence type="ECO:0000313" key="1">
    <source>
        <dbReference type="EMBL" id="RUO48898.1"/>
    </source>
</evidence>
<sequence length="137" mass="15138">MGEKRIACKKCGAQVAPGEKKCPSCGVENPTITRKDVIGFLVVGIITVGLLSQCIGGSSYDDYADVKLKEIRELTGSEQKEILGDYLVQSDINEEYSYEFFRCMSDMVNSKADALSLSKVMGWCKTEFESNGKPRFN</sequence>
<protein>
    <submittedName>
        <fullName evidence="1">Uncharacterized protein</fullName>
    </submittedName>
</protein>
<dbReference type="Proteomes" id="UP000287330">
    <property type="component" value="Unassembled WGS sequence"/>
</dbReference>
<name>A0A432XJK3_9GAMM</name>
<gene>
    <name evidence="1" type="ORF">CWE25_13215</name>
</gene>
<evidence type="ECO:0000313" key="2">
    <source>
        <dbReference type="Proteomes" id="UP000287330"/>
    </source>
</evidence>
<comment type="caution">
    <text evidence="1">The sequence shown here is derived from an EMBL/GenBank/DDBJ whole genome shotgun (WGS) entry which is preliminary data.</text>
</comment>
<dbReference type="AlphaFoldDB" id="A0A432XJK3"/>
<dbReference type="OrthoDB" id="6627538at2"/>
<reference evidence="2" key="1">
    <citation type="journal article" date="2018" name="Front. Microbiol.">
        <title>Genome-Based Analysis Reveals the Taxonomy and Diversity of the Family Idiomarinaceae.</title>
        <authorList>
            <person name="Liu Y."/>
            <person name="Lai Q."/>
            <person name="Shao Z."/>
        </authorList>
    </citation>
    <scope>NUCLEOTIDE SEQUENCE [LARGE SCALE GENOMIC DNA]</scope>
    <source>
        <strain evidence="2">F23</strain>
    </source>
</reference>
<organism evidence="1 2">
    <name type="scientific">Idiomarina fontislapidosi</name>
    <dbReference type="NCBI Taxonomy" id="263723"/>
    <lineage>
        <taxon>Bacteria</taxon>
        <taxon>Pseudomonadati</taxon>
        <taxon>Pseudomonadota</taxon>
        <taxon>Gammaproteobacteria</taxon>
        <taxon>Alteromonadales</taxon>
        <taxon>Idiomarinaceae</taxon>
        <taxon>Idiomarina</taxon>
    </lineage>
</organism>
<dbReference type="RefSeq" id="WP_110576478.1">
    <property type="nucleotide sequence ID" value="NZ_PIPV01000022.1"/>
</dbReference>
<proteinExistence type="predicted"/>